<evidence type="ECO:0000256" key="2">
    <source>
        <dbReference type="SAM" id="Phobius"/>
    </source>
</evidence>
<name>A0A2T5G8H6_9BACL</name>
<keyword evidence="2" id="KW-0812">Transmembrane</keyword>
<proteinExistence type="predicted"/>
<keyword evidence="2" id="KW-0472">Membrane</keyword>
<evidence type="ECO:0000313" key="3">
    <source>
        <dbReference type="EMBL" id="PTQ52480.1"/>
    </source>
</evidence>
<evidence type="ECO:0000313" key="4">
    <source>
        <dbReference type="Proteomes" id="UP000244016"/>
    </source>
</evidence>
<dbReference type="AlphaFoldDB" id="A0A2T5G8H6"/>
<dbReference type="Proteomes" id="UP000244016">
    <property type="component" value="Unassembled WGS sequence"/>
</dbReference>
<feature type="region of interest" description="Disordered" evidence="1">
    <location>
        <begin position="1"/>
        <end position="29"/>
    </location>
</feature>
<organism evidence="3 4">
    <name type="scientific">Brockia lithotrophica</name>
    <dbReference type="NCBI Taxonomy" id="933949"/>
    <lineage>
        <taxon>Bacteria</taxon>
        <taxon>Bacillati</taxon>
        <taxon>Bacillota</taxon>
        <taxon>Bacilli</taxon>
        <taxon>Bacillales</taxon>
        <taxon>Bacillales Family X. Incertae Sedis</taxon>
        <taxon>Brockia</taxon>
    </lineage>
</organism>
<accession>A0A2T5G8H6</accession>
<dbReference type="EMBL" id="PEBW01000002">
    <property type="protein sequence ID" value="PTQ52480.1"/>
    <property type="molecule type" value="Genomic_DNA"/>
</dbReference>
<reference evidence="3 4" key="1">
    <citation type="submission" date="2017-08" db="EMBL/GenBank/DDBJ databases">
        <title>Burning lignite coal seam in the remote Altai Mountains harbors a hydrogen-driven thermophilic microbial community.</title>
        <authorList>
            <person name="Kadnikov V.V."/>
            <person name="Mardanov A.V."/>
            <person name="Ivasenko D."/>
            <person name="Beletsky A.V."/>
            <person name="Karnachuk O.V."/>
            <person name="Ravin N.V."/>
        </authorList>
    </citation>
    <scope>NUCLEOTIDE SEQUENCE [LARGE SCALE GENOMIC DNA]</scope>
    <source>
        <strain evidence="3">AL31</strain>
    </source>
</reference>
<keyword evidence="2" id="KW-1133">Transmembrane helix</keyword>
<sequence length="49" mass="5722">MRNWPLRRPRTADRDITSGKSPFRGARGKRTTNLGFCRFAFCIAFVLLY</sequence>
<protein>
    <submittedName>
        <fullName evidence="3">Uncharacterized protein</fullName>
    </submittedName>
</protein>
<comment type="caution">
    <text evidence="3">The sequence shown here is derived from an EMBL/GenBank/DDBJ whole genome shotgun (WGS) entry which is preliminary data.</text>
</comment>
<evidence type="ECO:0000256" key="1">
    <source>
        <dbReference type="SAM" id="MobiDB-lite"/>
    </source>
</evidence>
<feature type="transmembrane region" description="Helical" evidence="2">
    <location>
        <begin position="31"/>
        <end position="48"/>
    </location>
</feature>
<gene>
    <name evidence="3" type="ORF">BLITH_0659</name>
</gene>